<dbReference type="CDD" id="cd06849">
    <property type="entry name" value="lipoyl_domain"/>
    <property type="match status" value="1"/>
</dbReference>
<feature type="compositionally biased region" description="Polar residues" evidence="10">
    <location>
        <begin position="105"/>
        <end position="127"/>
    </location>
</feature>
<proteinExistence type="inferred from homology"/>
<dbReference type="SUPFAM" id="SSF51230">
    <property type="entry name" value="Single hybrid motif"/>
    <property type="match status" value="1"/>
</dbReference>
<dbReference type="PANTHER" id="PTHR43178">
    <property type="entry name" value="DIHYDROLIPOAMIDE ACETYLTRANSFERASE COMPONENT OF PYRUVATE DEHYDROGENASE COMPLEX"/>
    <property type="match status" value="1"/>
</dbReference>
<comment type="function">
    <text evidence="7">The pyruvate dehydrogenase complex catalyzes the overall conversion of pyruvate to acetyl-CoA and CO(2). It contains multiple copies of three enzymatic components: pyruvate dehydrogenase (E1), dihydrolipoamide acetyltransferase (E2) and lipoamide dehydrogenase (E3).</text>
</comment>
<keyword evidence="6 9" id="KW-0012">Acyltransferase</keyword>
<dbReference type="PROSITE" id="PS00189">
    <property type="entry name" value="LIPOYL"/>
    <property type="match status" value="1"/>
</dbReference>
<dbReference type="Pfam" id="PF02817">
    <property type="entry name" value="E3_binding"/>
    <property type="match status" value="1"/>
</dbReference>
<dbReference type="GO" id="GO:0004742">
    <property type="term" value="F:dihydrolipoyllysine-residue acetyltransferase activity"/>
    <property type="evidence" value="ECO:0007669"/>
    <property type="project" value="UniProtKB-UniRule"/>
</dbReference>
<feature type="domain" description="Peripheral subunit-binding (PSBD)" evidence="12">
    <location>
        <begin position="146"/>
        <end position="183"/>
    </location>
</feature>
<dbReference type="Gene3D" id="3.30.559.10">
    <property type="entry name" value="Chloramphenicol acetyltransferase-like domain"/>
    <property type="match status" value="1"/>
</dbReference>
<comment type="similarity">
    <text evidence="1 9">Belongs to the 2-oxoacid dehydrogenase family.</text>
</comment>
<dbReference type="InterPro" id="IPR006256">
    <property type="entry name" value="AcTrfase_Pyrv_DH_cplx"/>
</dbReference>
<evidence type="ECO:0000256" key="3">
    <source>
        <dbReference type="ARBA" id="ARBA00022679"/>
    </source>
</evidence>
<reference evidence="13 14" key="1">
    <citation type="submission" date="2016-03" db="EMBL/GenBank/DDBJ databases">
        <title>Comparative genomics of Rickettsiella.</title>
        <authorList>
            <person name="Chandler C."/>
            <person name="Wang Y."/>
        </authorList>
    </citation>
    <scope>NUCLEOTIDE SEQUENCE [LARGE SCALE GENOMIC DNA]</scope>
    <source>
        <strain evidence="13 14">RCFS May 2013</strain>
    </source>
</reference>
<organism evidence="13 14">
    <name type="scientific">Candidatus Rickettsiella isopodorum</name>
    <dbReference type="NCBI Taxonomy" id="1225476"/>
    <lineage>
        <taxon>Bacteria</taxon>
        <taxon>Pseudomonadati</taxon>
        <taxon>Pseudomonadota</taxon>
        <taxon>Gammaproteobacteria</taxon>
        <taxon>Legionellales</taxon>
        <taxon>Coxiellaceae</taxon>
        <taxon>Rickettsiella</taxon>
    </lineage>
</organism>
<dbReference type="SUPFAM" id="SSF52777">
    <property type="entry name" value="CoA-dependent acyltransferases"/>
    <property type="match status" value="1"/>
</dbReference>
<dbReference type="Pfam" id="PF00198">
    <property type="entry name" value="2-oxoacid_dh"/>
    <property type="match status" value="1"/>
</dbReference>
<dbReference type="SUPFAM" id="SSF47005">
    <property type="entry name" value="Peripheral subunit-binding domain of 2-oxo acid dehydrogenase complex"/>
    <property type="match status" value="1"/>
</dbReference>
<dbReference type="InterPro" id="IPR023213">
    <property type="entry name" value="CAT-like_dom_sf"/>
</dbReference>
<evidence type="ECO:0000313" key="13">
    <source>
        <dbReference type="EMBL" id="OIZ96105.1"/>
    </source>
</evidence>
<comment type="subunit">
    <text evidence="2 9">Forms a 24-polypeptide structural core with octahedral symmetry.</text>
</comment>
<evidence type="ECO:0000256" key="5">
    <source>
        <dbReference type="ARBA" id="ARBA00022823"/>
    </source>
</evidence>
<dbReference type="GO" id="GO:0031405">
    <property type="term" value="F:lipoic acid binding"/>
    <property type="evidence" value="ECO:0007669"/>
    <property type="project" value="TreeGrafter"/>
</dbReference>
<feature type="compositionally biased region" description="Low complexity" evidence="10">
    <location>
        <begin position="85"/>
        <end position="97"/>
    </location>
</feature>
<evidence type="ECO:0000256" key="4">
    <source>
        <dbReference type="ARBA" id="ARBA00022737"/>
    </source>
</evidence>
<evidence type="ECO:0000256" key="2">
    <source>
        <dbReference type="ARBA" id="ARBA00011484"/>
    </source>
</evidence>
<accession>A0A1J8NL02</accession>
<dbReference type="STRING" id="1225476.A1D18_00620"/>
<gene>
    <name evidence="13" type="ORF">A1D18_00620</name>
</gene>
<comment type="cofactor">
    <cofactor evidence="9">
        <name>(R)-lipoate</name>
        <dbReference type="ChEBI" id="CHEBI:83088"/>
    </cofactor>
    <text evidence="9">Binds 1 lipoyl cofactor covalently.</text>
</comment>
<dbReference type="InterPro" id="IPR036625">
    <property type="entry name" value="E3-bd_dom_sf"/>
</dbReference>
<dbReference type="OrthoDB" id="9805770at2"/>
<evidence type="ECO:0000259" key="11">
    <source>
        <dbReference type="PROSITE" id="PS50968"/>
    </source>
</evidence>
<dbReference type="EC" id="2.3.1.12" evidence="9"/>
<dbReference type="PANTHER" id="PTHR43178:SF2">
    <property type="entry name" value="DIHYDROLIPOYLLYSINE-RESIDUE ACETYLTRANSFERASE COMPONENT OF PYRUVATE DEHYDROGENASE COMPLEX"/>
    <property type="match status" value="1"/>
</dbReference>
<dbReference type="InterPro" id="IPR003016">
    <property type="entry name" value="2-oxoA_DH_lipoyl-BS"/>
</dbReference>
<protein>
    <recommendedName>
        <fullName evidence="9">Acetyltransferase component of pyruvate dehydrogenase complex</fullName>
        <ecNumber evidence="9">2.3.1.12</ecNumber>
    </recommendedName>
</protein>
<keyword evidence="4" id="KW-0677">Repeat</keyword>
<feature type="domain" description="Lipoyl-binding" evidence="11">
    <location>
        <begin position="4"/>
        <end position="78"/>
    </location>
</feature>
<dbReference type="NCBIfam" id="TIGR01348">
    <property type="entry name" value="PDHac_trf_long"/>
    <property type="match status" value="1"/>
</dbReference>
<dbReference type="GO" id="GO:0006086">
    <property type="term" value="P:pyruvate decarboxylation to acetyl-CoA"/>
    <property type="evidence" value="ECO:0007669"/>
    <property type="project" value="UniProtKB-UniRule"/>
</dbReference>
<dbReference type="EMBL" id="LUKY01000027">
    <property type="protein sequence ID" value="OIZ96105.1"/>
    <property type="molecule type" value="Genomic_DNA"/>
</dbReference>
<dbReference type="InterPro" id="IPR000089">
    <property type="entry name" value="Biotin_lipoyl"/>
</dbReference>
<dbReference type="PROSITE" id="PS50968">
    <property type="entry name" value="BIOTINYL_LIPOYL"/>
    <property type="match status" value="1"/>
</dbReference>
<dbReference type="FunFam" id="3.30.559.10:FF:000004">
    <property type="entry name" value="Acetyltransferase component of pyruvate dehydrogenase complex"/>
    <property type="match status" value="1"/>
</dbReference>
<keyword evidence="3 9" id="KW-0808">Transferase</keyword>
<comment type="catalytic activity">
    <reaction evidence="8 9">
        <text>N(6)-[(R)-dihydrolipoyl]-L-lysyl-[protein] + acetyl-CoA = N(6)-[(R)-S(8)-acetyldihydrolipoyl]-L-lysyl-[protein] + CoA</text>
        <dbReference type="Rhea" id="RHEA:17017"/>
        <dbReference type="Rhea" id="RHEA-COMP:10475"/>
        <dbReference type="Rhea" id="RHEA-COMP:10478"/>
        <dbReference type="ChEBI" id="CHEBI:57287"/>
        <dbReference type="ChEBI" id="CHEBI:57288"/>
        <dbReference type="ChEBI" id="CHEBI:83100"/>
        <dbReference type="ChEBI" id="CHEBI:83111"/>
        <dbReference type="EC" id="2.3.1.12"/>
    </reaction>
</comment>
<evidence type="ECO:0000256" key="9">
    <source>
        <dbReference type="RuleBase" id="RU361137"/>
    </source>
</evidence>
<evidence type="ECO:0000256" key="6">
    <source>
        <dbReference type="ARBA" id="ARBA00023315"/>
    </source>
</evidence>
<name>A0A1J8NL02_9COXI</name>
<keyword evidence="14" id="KW-1185">Reference proteome</keyword>
<dbReference type="Pfam" id="PF00364">
    <property type="entry name" value="Biotin_lipoyl"/>
    <property type="match status" value="1"/>
</dbReference>
<dbReference type="Gene3D" id="2.40.50.100">
    <property type="match status" value="1"/>
</dbReference>
<evidence type="ECO:0000313" key="14">
    <source>
        <dbReference type="Proteomes" id="UP000183924"/>
    </source>
</evidence>
<evidence type="ECO:0000259" key="12">
    <source>
        <dbReference type="PROSITE" id="PS51826"/>
    </source>
</evidence>
<dbReference type="GO" id="GO:0005737">
    <property type="term" value="C:cytoplasm"/>
    <property type="evidence" value="ECO:0007669"/>
    <property type="project" value="TreeGrafter"/>
</dbReference>
<feature type="region of interest" description="Disordered" evidence="10">
    <location>
        <begin position="85"/>
        <end position="150"/>
    </location>
</feature>
<dbReference type="InterPro" id="IPR001078">
    <property type="entry name" value="2-oxoacid_DH_actylTfrase"/>
</dbReference>
<dbReference type="InterPro" id="IPR050743">
    <property type="entry name" value="2-oxoacid_DH_E2_comp"/>
</dbReference>
<dbReference type="Gene3D" id="4.10.320.10">
    <property type="entry name" value="E3-binding domain"/>
    <property type="match status" value="1"/>
</dbReference>
<dbReference type="AlphaFoldDB" id="A0A1J8NL02"/>
<evidence type="ECO:0000256" key="1">
    <source>
        <dbReference type="ARBA" id="ARBA00007317"/>
    </source>
</evidence>
<dbReference type="Proteomes" id="UP000183924">
    <property type="component" value="Unassembled WGS sequence"/>
</dbReference>
<evidence type="ECO:0000256" key="7">
    <source>
        <dbReference type="ARBA" id="ARBA00025211"/>
    </source>
</evidence>
<feature type="compositionally biased region" description="Acidic residues" evidence="10">
    <location>
        <begin position="134"/>
        <end position="144"/>
    </location>
</feature>
<evidence type="ECO:0000256" key="8">
    <source>
        <dbReference type="ARBA" id="ARBA00048370"/>
    </source>
</evidence>
<evidence type="ECO:0000256" key="10">
    <source>
        <dbReference type="SAM" id="MobiDB-lite"/>
    </source>
</evidence>
<comment type="caution">
    <text evidence="13">The sequence shown here is derived from an EMBL/GenBank/DDBJ whole genome shotgun (WGS) entry which is preliminary data.</text>
</comment>
<dbReference type="InterPro" id="IPR004167">
    <property type="entry name" value="PSBD"/>
</dbReference>
<dbReference type="RefSeq" id="WP_071661890.1">
    <property type="nucleotide sequence ID" value="NZ_LUKY01000027.1"/>
</dbReference>
<dbReference type="InterPro" id="IPR011053">
    <property type="entry name" value="Single_hybrid_motif"/>
</dbReference>
<sequence>MSSLKEIHVPDLGNVAAAAIIEIPAKVGQDIAVEDALITLESDKASMDIPSPLAGKLKELKVKVGDKVTKGDLIAILETADASSSTEKASATSAAPAEVEKKSSPDTSTKMAGSELSNKNINISSRSAELKDEIQEEEKDDEEDIHAGPGVRRLAREFGLDLNKISGTGQKGRIIKEDLQKFVKAHLSQSSNGQMGLPSAPEIDFNQFGKTEKQALTRIKKLTAQYLHRNWLLVPHVTQFNDADITELEVFRKAQAGFAAKQNIKLTPLVFIMKAVVTSLKSFPSFNASLSADGEDLILKKYYHIGIAVDTPEGLVVPVIRDVDKKSLLELAQELGTVSQKARAKQLTAADLQGSSFTISSLGGIGGTAFTPIVNVPDVAILGVSKAQFKPLYQDGEFVPRLMLPLSLSYDHRVIDGAEGARFIMHLTECLSDIRRWLL</sequence>
<dbReference type="GO" id="GO:0045254">
    <property type="term" value="C:pyruvate dehydrogenase complex"/>
    <property type="evidence" value="ECO:0007669"/>
    <property type="project" value="UniProtKB-UniRule"/>
</dbReference>
<dbReference type="PROSITE" id="PS51826">
    <property type="entry name" value="PSBD"/>
    <property type="match status" value="1"/>
</dbReference>
<keyword evidence="5 9" id="KW-0450">Lipoyl</keyword>